<dbReference type="RefSeq" id="WP_377727931.1">
    <property type="nucleotide sequence ID" value="NZ_JBHSEW010000017.1"/>
</dbReference>
<dbReference type="InterPro" id="IPR036700">
    <property type="entry name" value="BOBF_sf"/>
</dbReference>
<gene>
    <name evidence="3" type="ORF">ACFO3A_14745</name>
</gene>
<evidence type="ECO:0000313" key="4">
    <source>
        <dbReference type="Proteomes" id="UP001595967"/>
    </source>
</evidence>
<dbReference type="EMBL" id="JBHSEW010000017">
    <property type="protein sequence ID" value="MFC4623454.1"/>
    <property type="molecule type" value="Genomic_DNA"/>
</dbReference>
<name>A0ABV9H0Y4_9BURK</name>
<dbReference type="NCBIfam" id="NF033674">
    <property type="entry name" value="stress_OB_fold"/>
    <property type="match status" value="1"/>
</dbReference>
<organism evidence="3 4">
    <name type="scientific">Comamonas nitrativorans</name>
    <dbReference type="NCBI Taxonomy" id="108437"/>
    <lineage>
        <taxon>Bacteria</taxon>
        <taxon>Pseudomonadati</taxon>
        <taxon>Pseudomonadota</taxon>
        <taxon>Betaproteobacteria</taxon>
        <taxon>Burkholderiales</taxon>
        <taxon>Comamonadaceae</taxon>
        <taxon>Comamonas</taxon>
    </lineage>
</organism>
<evidence type="ECO:0000256" key="2">
    <source>
        <dbReference type="SAM" id="SignalP"/>
    </source>
</evidence>
<keyword evidence="1 2" id="KW-0732">Signal</keyword>
<protein>
    <submittedName>
        <fullName evidence="3">NirD/YgiW/YdeI family stress tolerance protein</fullName>
    </submittedName>
</protein>
<dbReference type="InterPro" id="IPR005220">
    <property type="entry name" value="CarO-like"/>
</dbReference>
<comment type="caution">
    <text evidence="3">The sequence shown here is derived from an EMBL/GenBank/DDBJ whole genome shotgun (WGS) entry which is preliminary data.</text>
</comment>
<feature type="signal peptide" evidence="2">
    <location>
        <begin position="1"/>
        <end position="23"/>
    </location>
</feature>
<dbReference type="PANTHER" id="PTHR36571">
    <property type="entry name" value="PROTEIN YGIW"/>
    <property type="match status" value="1"/>
</dbReference>
<dbReference type="Proteomes" id="UP001595967">
    <property type="component" value="Unassembled WGS sequence"/>
</dbReference>
<proteinExistence type="predicted"/>
<evidence type="ECO:0000313" key="3">
    <source>
        <dbReference type="EMBL" id="MFC4623454.1"/>
    </source>
</evidence>
<keyword evidence="4" id="KW-1185">Reference proteome</keyword>
<dbReference type="Gene3D" id="2.40.50.200">
    <property type="entry name" value="Bacterial OB-fold"/>
    <property type="match status" value="1"/>
</dbReference>
<accession>A0ABV9H0Y4</accession>
<dbReference type="Pfam" id="PF04076">
    <property type="entry name" value="BOF"/>
    <property type="match status" value="1"/>
</dbReference>
<feature type="chain" id="PRO_5045141721" evidence="2">
    <location>
        <begin position="24"/>
        <end position="118"/>
    </location>
</feature>
<reference evidence="4" key="1">
    <citation type="journal article" date="2019" name="Int. J. Syst. Evol. Microbiol.">
        <title>The Global Catalogue of Microorganisms (GCM) 10K type strain sequencing project: providing services to taxonomists for standard genome sequencing and annotation.</title>
        <authorList>
            <consortium name="The Broad Institute Genomics Platform"/>
            <consortium name="The Broad Institute Genome Sequencing Center for Infectious Disease"/>
            <person name="Wu L."/>
            <person name="Ma J."/>
        </authorList>
    </citation>
    <scope>NUCLEOTIDE SEQUENCE [LARGE SCALE GENOMIC DNA]</scope>
    <source>
        <strain evidence="4">JCM 11650</strain>
    </source>
</reference>
<dbReference type="PANTHER" id="PTHR36571:SF1">
    <property type="entry name" value="PROTEIN YGIW"/>
    <property type="match status" value="1"/>
</dbReference>
<dbReference type="SUPFAM" id="SSF101756">
    <property type="entry name" value="Hypothetical protein YgiW"/>
    <property type="match status" value="1"/>
</dbReference>
<sequence length="118" mass="12685">MKASKTALLAFPVLVLSSINAAAQYTGPGAQAPIQSVAAALSAKDDSPVDISGHIVKQLTTEKYIFSDGKDQIRVEIDSDIFLGPAINEKTRVRIRGEVEKDFMESPEIDVKAVDVLN</sequence>
<evidence type="ECO:0000256" key="1">
    <source>
        <dbReference type="ARBA" id="ARBA00022729"/>
    </source>
</evidence>